<name>A0AAW0E5B4_9AGAR</name>
<evidence type="ECO:0000313" key="3">
    <source>
        <dbReference type="Proteomes" id="UP001362999"/>
    </source>
</evidence>
<feature type="compositionally biased region" description="Acidic residues" evidence="1">
    <location>
        <begin position="79"/>
        <end position="106"/>
    </location>
</feature>
<comment type="caution">
    <text evidence="2">The sequence shown here is derived from an EMBL/GenBank/DDBJ whole genome shotgun (WGS) entry which is preliminary data.</text>
</comment>
<evidence type="ECO:0000313" key="2">
    <source>
        <dbReference type="EMBL" id="KAK7059586.1"/>
    </source>
</evidence>
<dbReference type="AlphaFoldDB" id="A0AAW0E5B4"/>
<accession>A0AAW0E5B4</accession>
<feature type="region of interest" description="Disordered" evidence="1">
    <location>
        <begin position="1"/>
        <end position="21"/>
    </location>
</feature>
<sequence>MEINGGDDGSADETISPAPTRREALQAVGILRRYLEETDSPFARHLEHGLAAFGRETQLERTKLMVSTSITDYFMSSDSECDEEEEEFEDEEDVDEVAGSEGEGDDNAIGSYGYANL</sequence>
<organism evidence="2 3">
    <name type="scientific">Favolaschia claudopus</name>
    <dbReference type="NCBI Taxonomy" id="2862362"/>
    <lineage>
        <taxon>Eukaryota</taxon>
        <taxon>Fungi</taxon>
        <taxon>Dikarya</taxon>
        <taxon>Basidiomycota</taxon>
        <taxon>Agaricomycotina</taxon>
        <taxon>Agaricomycetes</taxon>
        <taxon>Agaricomycetidae</taxon>
        <taxon>Agaricales</taxon>
        <taxon>Marasmiineae</taxon>
        <taxon>Mycenaceae</taxon>
        <taxon>Favolaschia</taxon>
    </lineage>
</organism>
<evidence type="ECO:0000256" key="1">
    <source>
        <dbReference type="SAM" id="MobiDB-lite"/>
    </source>
</evidence>
<feature type="region of interest" description="Disordered" evidence="1">
    <location>
        <begin position="76"/>
        <end position="117"/>
    </location>
</feature>
<reference evidence="2 3" key="1">
    <citation type="journal article" date="2024" name="J Genomics">
        <title>Draft genome sequencing and assembly of Favolaschia claudopus CIRM-BRFM 2984 isolated from oak limbs.</title>
        <authorList>
            <person name="Navarro D."/>
            <person name="Drula E."/>
            <person name="Chaduli D."/>
            <person name="Cazenave R."/>
            <person name="Ahrendt S."/>
            <person name="Wang J."/>
            <person name="Lipzen A."/>
            <person name="Daum C."/>
            <person name="Barry K."/>
            <person name="Grigoriev I.V."/>
            <person name="Favel A."/>
            <person name="Rosso M.N."/>
            <person name="Martin F."/>
        </authorList>
    </citation>
    <scope>NUCLEOTIDE SEQUENCE [LARGE SCALE GENOMIC DNA]</scope>
    <source>
        <strain evidence="2 3">CIRM-BRFM 2984</strain>
    </source>
</reference>
<gene>
    <name evidence="2" type="ORF">R3P38DRAFT_2759001</name>
</gene>
<proteinExistence type="predicted"/>
<keyword evidence="3" id="KW-1185">Reference proteome</keyword>
<protein>
    <submittedName>
        <fullName evidence="2">Uncharacterized protein</fullName>
    </submittedName>
</protein>
<dbReference type="EMBL" id="JAWWNJ010000003">
    <property type="protein sequence ID" value="KAK7059586.1"/>
    <property type="molecule type" value="Genomic_DNA"/>
</dbReference>
<dbReference type="Proteomes" id="UP001362999">
    <property type="component" value="Unassembled WGS sequence"/>
</dbReference>